<dbReference type="Pfam" id="PF00005">
    <property type="entry name" value="ABC_tran"/>
    <property type="match status" value="1"/>
</dbReference>
<protein>
    <submittedName>
        <fullName evidence="6">Sn-glycerol-3-phosphate ABC transporter ATP-binding protein UgpC</fullName>
    </submittedName>
</protein>
<dbReference type="Gene3D" id="3.40.50.300">
    <property type="entry name" value="P-loop containing nucleotide triphosphate hydrolases"/>
    <property type="match status" value="1"/>
</dbReference>
<gene>
    <name evidence="6" type="primary">ugpC</name>
    <name evidence="6" type="ORF">ORD21_04680</name>
</gene>
<dbReference type="SMART" id="SM00382">
    <property type="entry name" value="AAA"/>
    <property type="match status" value="1"/>
</dbReference>
<dbReference type="InterPro" id="IPR040582">
    <property type="entry name" value="OB_MalK-like"/>
</dbReference>
<feature type="region of interest" description="Disordered" evidence="4">
    <location>
        <begin position="369"/>
        <end position="410"/>
    </location>
</feature>
<reference evidence="6 7" key="1">
    <citation type="submission" date="2022-11" db="EMBL/GenBank/DDBJ databases">
        <title>Deinococcus ZS9-10, Low Temperature and Draught-tolerating, UV-resistant Bacteria from Continental Antarctica.</title>
        <authorList>
            <person name="Cheng L."/>
        </authorList>
    </citation>
    <scope>NUCLEOTIDE SEQUENCE [LARGE SCALE GENOMIC DNA]</scope>
    <source>
        <strain evidence="6 7">ZS9-10</strain>
    </source>
</reference>
<dbReference type="InterPro" id="IPR015855">
    <property type="entry name" value="ABC_transpr_MalK-like"/>
</dbReference>
<keyword evidence="2" id="KW-0547">Nucleotide-binding</keyword>
<evidence type="ECO:0000313" key="6">
    <source>
        <dbReference type="EMBL" id="MDV6373891.1"/>
    </source>
</evidence>
<keyword evidence="3 6" id="KW-0067">ATP-binding</keyword>
<evidence type="ECO:0000256" key="1">
    <source>
        <dbReference type="ARBA" id="ARBA00022448"/>
    </source>
</evidence>
<keyword evidence="7" id="KW-1185">Reference proteome</keyword>
<evidence type="ECO:0000313" key="7">
    <source>
        <dbReference type="Proteomes" id="UP001276150"/>
    </source>
</evidence>
<dbReference type="InterPro" id="IPR005116">
    <property type="entry name" value="Transp-assoc_OB_typ1"/>
</dbReference>
<feature type="compositionally biased region" description="Basic and acidic residues" evidence="4">
    <location>
        <begin position="399"/>
        <end position="410"/>
    </location>
</feature>
<comment type="caution">
    <text evidence="6">The sequence shown here is derived from an EMBL/GenBank/DDBJ whole genome shotgun (WGS) entry which is preliminary data.</text>
</comment>
<evidence type="ECO:0000259" key="5">
    <source>
        <dbReference type="PROSITE" id="PS50893"/>
    </source>
</evidence>
<dbReference type="PROSITE" id="PS00211">
    <property type="entry name" value="ABC_TRANSPORTER_1"/>
    <property type="match status" value="1"/>
</dbReference>
<feature type="domain" description="ABC transporter" evidence="5">
    <location>
        <begin position="4"/>
        <end position="235"/>
    </location>
</feature>
<dbReference type="Gene3D" id="2.40.50.140">
    <property type="entry name" value="Nucleic acid-binding proteins"/>
    <property type="match status" value="1"/>
</dbReference>
<dbReference type="NCBIfam" id="NF008653">
    <property type="entry name" value="PRK11650.1"/>
    <property type="match status" value="1"/>
</dbReference>
<dbReference type="PANTHER" id="PTHR43875:SF1">
    <property type="entry name" value="OSMOPROTECTIVE COMPOUNDS UPTAKE ATP-BINDING PROTEIN GGTA"/>
    <property type="match status" value="1"/>
</dbReference>
<organism evidence="6 7">
    <name type="scientific">Deinococcus arenicola</name>
    <dbReference type="NCBI Taxonomy" id="2994950"/>
    <lineage>
        <taxon>Bacteria</taxon>
        <taxon>Thermotogati</taxon>
        <taxon>Deinococcota</taxon>
        <taxon>Deinococci</taxon>
        <taxon>Deinococcales</taxon>
        <taxon>Deinococcaceae</taxon>
        <taxon>Deinococcus</taxon>
    </lineage>
</organism>
<dbReference type="Proteomes" id="UP001276150">
    <property type="component" value="Unassembled WGS sequence"/>
</dbReference>
<dbReference type="InterPro" id="IPR047641">
    <property type="entry name" value="ABC_transpr_MalK/UgpC-like"/>
</dbReference>
<dbReference type="InterPro" id="IPR027417">
    <property type="entry name" value="P-loop_NTPase"/>
</dbReference>
<dbReference type="InterPro" id="IPR012340">
    <property type="entry name" value="NA-bd_OB-fold"/>
</dbReference>
<dbReference type="EMBL" id="JAPMIV010000005">
    <property type="protein sequence ID" value="MDV6373891.1"/>
    <property type="molecule type" value="Genomic_DNA"/>
</dbReference>
<dbReference type="InterPro" id="IPR017871">
    <property type="entry name" value="ABC_transporter-like_CS"/>
</dbReference>
<evidence type="ECO:0000256" key="3">
    <source>
        <dbReference type="ARBA" id="ARBA00022840"/>
    </source>
</evidence>
<sequence length="410" mass="45549">MAEVILEHIEKRYGTQHHAVKDFNLHIEDREFMVFVGPSGCGKSTTLRMIAGLEDITDGILKIGDRVVNDVPPKDRDIAMVFQNYALYPHMNVYENMAFGLKLRKTPKEEIERRVRDAAKILQIEHLLGRKPKELSGGQRQRVAMGRAIVREPAVFLMDEPLSNLDAKLRVEMRSQINQLHRRLGATIVYVTHDQVEAMTLGNRIVVMRDGIIMQCDTPMNLYDFPQNKFVAGFIGSPSMNLLTGRVQDGQFMIGNDKVAAMGHLAESIKKYEGKEVLMGIRPEHLGLIGLTETPIGTNVLHGKVVVVEPLGAQTDLIVEIAGQDVTVKVEGQALVQPGDSIELVVDQTRLHAFDTTTEAAIDRGTALGKRGQADTPNLGYEYPGITKKGMQPMSSEDMLSKERITVSTD</sequence>
<accession>A0ABU4DN76</accession>
<dbReference type="InterPro" id="IPR003439">
    <property type="entry name" value="ABC_transporter-like_ATP-bd"/>
</dbReference>
<dbReference type="CDD" id="cd03301">
    <property type="entry name" value="ABC_MalK_N"/>
    <property type="match status" value="1"/>
</dbReference>
<evidence type="ECO:0000256" key="4">
    <source>
        <dbReference type="SAM" id="MobiDB-lite"/>
    </source>
</evidence>
<dbReference type="PROSITE" id="PS50893">
    <property type="entry name" value="ABC_TRANSPORTER_2"/>
    <property type="match status" value="1"/>
</dbReference>
<proteinExistence type="predicted"/>
<dbReference type="InterPro" id="IPR008995">
    <property type="entry name" value="Mo/tungstate-bd_C_term_dom"/>
</dbReference>
<dbReference type="GO" id="GO:0005524">
    <property type="term" value="F:ATP binding"/>
    <property type="evidence" value="ECO:0007669"/>
    <property type="project" value="UniProtKB-KW"/>
</dbReference>
<dbReference type="SUPFAM" id="SSF52540">
    <property type="entry name" value="P-loop containing nucleoside triphosphate hydrolases"/>
    <property type="match status" value="1"/>
</dbReference>
<dbReference type="InterPro" id="IPR003593">
    <property type="entry name" value="AAA+_ATPase"/>
</dbReference>
<dbReference type="RefSeq" id="WP_317639209.1">
    <property type="nucleotide sequence ID" value="NZ_JAPMIV010000005.1"/>
</dbReference>
<keyword evidence="1" id="KW-0813">Transport</keyword>
<dbReference type="Gene3D" id="2.40.50.100">
    <property type="match status" value="1"/>
</dbReference>
<name>A0ABU4DN76_9DEIO</name>
<dbReference type="Pfam" id="PF17912">
    <property type="entry name" value="OB_MalK"/>
    <property type="match status" value="1"/>
</dbReference>
<evidence type="ECO:0000256" key="2">
    <source>
        <dbReference type="ARBA" id="ARBA00022741"/>
    </source>
</evidence>
<dbReference type="PANTHER" id="PTHR43875">
    <property type="entry name" value="MALTODEXTRIN IMPORT ATP-BINDING PROTEIN MSMX"/>
    <property type="match status" value="1"/>
</dbReference>
<dbReference type="SUPFAM" id="SSF50331">
    <property type="entry name" value="MOP-like"/>
    <property type="match status" value="1"/>
</dbReference>
<dbReference type="Pfam" id="PF03459">
    <property type="entry name" value="TOBE"/>
    <property type="match status" value="1"/>
</dbReference>